<dbReference type="SUPFAM" id="SSF53218">
    <property type="entry name" value="Molybdenum cofactor biosynthesis proteins"/>
    <property type="match status" value="1"/>
</dbReference>
<dbReference type="NCBIfam" id="TIGR00177">
    <property type="entry name" value="molyb_syn"/>
    <property type="match status" value="1"/>
</dbReference>
<evidence type="ECO:0000256" key="1">
    <source>
        <dbReference type="ARBA" id="ARBA00005046"/>
    </source>
</evidence>
<dbReference type="PANTHER" id="PTHR43764:SF1">
    <property type="entry name" value="MOLYBDOPTERIN MOLYBDOTRANSFERASE"/>
    <property type="match status" value="1"/>
</dbReference>
<dbReference type="EMBL" id="HBEG01028840">
    <property type="protein sequence ID" value="CAD8365812.1"/>
    <property type="molecule type" value="Transcribed_RNA"/>
</dbReference>
<dbReference type="InterPro" id="IPR001453">
    <property type="entry name" value="MoaB/Mog_dom"/>
</dbReference>
<dbReference type="CDD" id="cd00886">
    <property type="entry name" value="MogA_MoaB"/>
    <property type="match status" value="1"/>
</dbReference>
<evidence type="ECO:0000256" key="2">
    <source>
        <dbReference type="ARBA" id="ARBA00013269"/>
    </source>
</evidence>
<evidence type="ECO:0000313" key="5">
    <source>
        <dbReference type="EMBL" id="CAD8365812.1"/>
    </source>
</evidence>
<dbReference type="Pfam" id="PF00994">
    <property type="entry name" value="MoCF_biosynth"/>
    <property type="match status" value="1"/>
</dbReference>
<dbReference type="Gene3D" id="3.40.980.10">
    <property type="entry name" value="MoaB/Mog-like domain"/>
    <property type="match status" value="1"/>
</dbReference>
<dbReference type="InterPro" id="IPR023163">
    <property type="entry name" value="SMc04008-like_domain"/>
</dbReference>
<dbReference type="GO" id="GO:0061599">
    <property type="term" value="F:molybdopterin molybdotransferase activity"/>
    <property type="evidence" value="ECO:0007669"/>
    <property type="project" value="UniProtKB-EC"/>
</dbReference>
<protein>
    <recommendedName>
        <fullName evidence="2">molybdopterin molybdotransferase</fullName>
        <ecNumber evidence="2">2.10.1.1</ecNumber>
    </recommendedName>
</protein>
<dbReference type="GO" id="GO:0006777">
    <property type="term" value="P:Mo-molybdopterin cofactor biosynthetic process"/>
    <property type="evidence" value="ECO:0007669"/>
    <property type="project" value="UniProtKB-KW"/>
</dbReference>
<name>A0A7S0AK45_9DINO</name>
<reference evidence="5" key="1">
    <citation type="submission" date="2021-01" db="EMBL/GenBank/DDBJ databases">
        <authorList>
            <person name="Corre E."/>
            <person name="Pelletier E."/>
            <person name="Niang G."/>
            <person name="Scheremetjew M."/>
            <person name="Finn R."/>
            <person name="Kale V."/>
            <person name="Holt S."/>
            <person name="Cochrane G."/>
            <person name="Meng A."/>
            <person name="Brown T."/>
            <person name="Cohen L."/>
        </authorList>
    </citation>
    <scope>NUCLEOTIDE SEQUENCE</scope>
    <source>
        <strain evidence="5">Pbaha01</strain>
    </source>
</reference>
<dbReference type="Gene3D" id="1.10.3340.10">
    <property type="entry name" value="SMc04008-like"/>
    <property type="match status" value="1"/>
</dbReference>
<sequence length="310" mass="33087">MAALTLQIEAYAFRQLVEHLQWRSDVQNIDLMNLAGFCRNCLSKWYHAGAKVHGLPMEYADACERVYGEPYPQWKKRHQKPASEDQMAVFEASKAKHARTDPGPALAPGMQVTGEGASARGGHSSVCGQDCDAAPVPVALDSPGPASRVRIAVLTASDRASAGTYEDASGPAVVSAVRGFAEASRALHADFVHQKVVPDDEDAIFGALWGWSEARDCDLIVTTGGTGFGPRDVTPEATRRVIARPAEGLARAMAWQTSFLEPHSILSRGICGITRTGVLVVNLPGHPSAVKQCLSVLLPVLPQALQMLGA</sequence>
<dbReference type="InterPro" id="IPR036425">
    <property type="entry name" value="MoaB/Mog-like_dom_sf"/>
</dbReference>
<gene>
    <name evidence="5" type="ORF">PBAH0796_LOCUS17571</name>
</gene>
<evidence type="ECO:0000259" key="4">
    <source>
        <dbReference type="SMART" id="SM00852"/>
    </source>
</evidence>
<dbReference type="AlphaFoldDB" id="A0A7S0AK45"/>
<organism evidence="5">
    <name type="scientific">Pyrodinium bahamense</name>
    <dbReference type="NCBI Taxonomy" id="73915"/>
    <lineage>
        <taxon>Eukaryota</taxon>
        <taxon>Sar</taxon>
        <taxon>Alveolata</taxon>
        <taxon>Dinophyceae</taxon>
        <taxon>Gonyaulacales</taxon>
        <taxon>Pyrocystaceae</taxon>
        <taxon>Pyrodinium</taxon>
    </lineage>
</organism>
<evidence type="ECO:0000256" key="3">
    <source>
        <dbReference type="ARBA" id="ARBA00023150"/>
    </source>
</evidence>
<dbReference type="InterPro" id="IPR008284">
    <property type="entry name" value="MoCF_biosynth_CS"/>
</dbReference>
<dbReference type="PANTHER" id="PTHR43764">
    <property type="entry name" value="MOLYBDENUM COFACTOR BIOSYNTHESIS"/>
    <property type="match status" value="1"/>
</dbReference>
<proteinExistence type="predicted"/>
<dbReference type="SMART" id="SM00852">
    <property type="entry name" value="MoCF_biosynth"/>
    <property type="match status" value="1"/>
</dbReference>
<keyword evidence="3" id="KW-0501">Molybdenum cofactor biosynthesis</keyword>
<dbReference type="InterPro" id="IPR036810">
    <property type="entry name" value="SMc04008-like_sf"/>
</dbReference>
<dbReference type="InterPro" id="IPR051920">
    <property type="entry name" value="MPT_Adenylyltrnsfr/MoaC-Rel"/>
</dbReference>
<dbReference type="SUPFAM" id="SSF158757">
    <property type="entry name" value="SMc04008-like"/>
    <property type="match status" value="1"/>
</dbReference>
<dbReference type="PROSITE" id="PS01078">
    <property type="entry name" value="MOCF_BIOSYNTHESIS_1"/>
    <property type="match status" value="1"/>
</dbReference>
<dbReference type="Pfam" id="PF06844">
    <property type="entry name" value="DUF1244"/>
    <property type="match status" value="1"/>
</dbReference>
<comment type="pathway">
    <text evidence="1">Cofactor biosynthesis; molybdopterin biosynthesis.</text>
</comment>
<dbReference type="EC" id="2.10.1.1" evidence="2"/>
<accession>A0A7S0AK45</accession>
<feature type="domain" description="MoaB/Mog" evidence="4">
    <location>
        <begin position="152"/>
        <end position="304"/>
    </location>
</feature>